<dbReference type="Pfam" id="PF20434">
    <property type="entry name" value="BD-FAE"/>
    <property type="match status" value="1"/>
</dbReference>
<evidence type="ECO:0000256" key="2">
    <source>
        <dbReference type="SAM" id="SignalP"/>
    </source>
</evidence>
<feature type="domain" description="BD-FAE-like" evidence="3">
    <location>
        <begin position="68"/>
        <end position="184"/>
    </location>
</feature>
<keyword evidence="2" id="KW-0732">Signal</keyword>
<sequence>MKPLALTLALLVGATAARAADPVVLDLWPGKPPGETGTIPVSETKKTATRDGKIVVTSLTNVSVPTLSVYAAPKEHATNVAVVVCPGGGYTNLAWDHEGEQVAAWLNSIGVTAAVLKYRVPRREGTPAGQSPVQALMDAQRAVGLVRAKAKDWGVDPAKIGLLGFSAGGHLTAWVSTNYDARAYEPVDEADKVSCKPDFAVTIYPGGVLKKDSTELRPELKVTASTPPTFLVVASDDKGSAESTLFYYLALKRAGVPAEMHIYSVGGHGFGLRPTGKPAATWPKRCEEWMHEQGILKK</sequence>
<accession>A0A225DRZ8</accession>
<proteinExistence type="predicted"/>
<dbReference type="InterPro" id="IPR049492">
    <property type="entry name" value="BD-FAE-like_dom"/>
</dbReference>
<dbReference type="InterPro" id="IPR050300">
    <property type="entry name" value="GDXG_lipolytic_enzyme"/>
</dbReference>
<comment type="caution">
    <text evidence="4">The sequence shown here is derived from an EMBL/GenBank/DDBJ whole genome shotgun (WGS) entry which is preliminary data.</text>
</comment>
<dbReference type="EMBL" id="NIDE01000013">
    <property type="protein sequence ID" value="OWK38877.1"/>
    <property type="molecule type" value="Genomic_DNA"/>
</dbReference>
<evidence type="ECO:0000256" key="1">
    <source>
        <dbReference type="ARBA" id="ARBA00022801"/>
    </source>
</evidence>
<feature type="chain" id="PRO_5012126749" evidence="2">
    <location>
        <begin position="20"/>
        <end position="298"/>
    </location>
</feature>
<dbReference type="Proteomes" id="UP000214646">
    <property type="component" value="Unassembled WGS sequence"/>
</dbReference>
<name>A0A225DRZ8_9BACT</name>
<evidence type="ECO:0000313" key="5">
    <source>
        <dbReference type="Proteomes" id="UP000214646"/>
    </source>
</evidence>
<keyword evidence="5" id="KW-1185">Reference proteome</keyword>
<dbReference type="InterPro" id="IPR029058">
    <property type="entry name" value="AB_hydrolase_fold"/>
</dbReference>
<dbReference type="SUPFAM" id="SSF53474">
    <property type="entry name" value="alpha/beta-Hydrolases"/>
    <property type="match status" value="1"/>
</dbReference>
<dbReference type="OrthoDB" id="9794725at2"/>
<dbReference type="PANTHER" id="PTHR48081:SF6">
    <property type="entry name" value="PEPTIDASE S9 PROLYL OLIGOPEPTIDASE CATALYTIC DOMAIN-CONTAINING PROTEIN"/>
    <property type="match status" value="1"/>
</dbReference>
<dbReference type="AlphaFoldDB" id="A0A225DRZ8"/>
<protein>
    <submittedName>
        <fullName evidence="4">Acetyl esterase/lipase</fullName>
    </submittedName>
</protein>
<keyword evidence="1" id="KW-0378">Hydrolase</keyword>
<dbReference type="RefSeq" id="WP_088257231.1">
    <property type="nucleotide sequence ID" value="NZ_NIDE01000013.1"/>
</dbReference>
<reference evidence="5" key="1">
    <citation type="submission" date="2017-06" db="EMBL/GenBank/DDBJ databases">
        <title>Genome analysis of Fimbriiglobus ruber SP5, the first member of the order Planctomycetales with confirmed chitinolytic capability.</title>
        <authorList>
            <person name="Ravin N.V."/>
            <person name="Rakitin A.L."/>
            <person name="Ivanova A.A."/>
            <person name="Beletsky A.V."/>
            <person name="Kulichevskaya I.S."/>
            <person name="Mardanov A.V."/>
            <person name="Dedysh S.N."/>
        </authorList>
    </citation>
    <scope>NUCLEOTIDE SEQUENCE [LARGE SCALE GENOMIC DNA]</scope>
    <source>
        <strain evidence="5">SP5</strain>
    </source>
</reference>
<dbReference type="PANTHER" id="PTHR48081">
    <property type="entry name" value="AB HYDROLASE SUPERFAMILY PROTEIN C4A8.06C"/>
    <property type="match status" value="1"/>
</dbReference>
<dbReference type="Gene3D" id="3.40.50.1820">
    <property type="entry name" value="alpha/beta hydrolase"/>
    <property type="match status" value="1"/>
</dbReference>
<feature type="signal peptide" evidence="2">
    <location>
        <begin position="1"/>
        <end position="19"/>
    </location>
</feature>
<evidence type="ECO:0000259" key="3">
    <source>
        <dbReference type="Pfam" id="PF20434"/>
    </source>
</evidence>
<dbReference type="GO" id="GO:0016787">
    <property type="term" value="F:hydrolase activity"/>
    <property type="evidence" value="ECO:0007669"/>
    <property type="project" value="UniProtKB-KW"/>
</dbReference>
<organism evidence="4 5">
    <name type="scientific">Fimbriiglobus ruber</name>
    <dbReference type="NCBI Taxonomy" id="1908690"/>
    <lineage>
        <taxon>Bacteria</taxon>
        <taxon>Pseudomonadati</taxon>
        <taxon>Planctomycetota</taxon>
        <taxon>Planctomycetia</taxon>
        <taxon>Gemmatales</taxon>
        <taxon>Gemmataceae</taxon>
        <taxon>Fimbriiglobus</taxon>
    </lineage>
</organism>
<gene>
    <name evidence="4" type="ORF">FRUB_06382</name>
</gene>
<evidence type="ECO:0000313" key="4">
    <source>
        <dbReference type="EMBL" id="OWK38877.1"/>
    </source>
</evidence>